<evidence type="ECO:0000313" key="2">
    <source>
        <dbReference type="Proteomes" id="UP000620327"/>
    </source>
</evidence>
<name>A0A923SCU6_9FIRM</name>
<comment type="caution">
    <text evidence="1">The sequence shown here is derived from an EMBL/GenBank/DDBJ whole genome shotgun (WGS) entry which is preliminary data.</text>
</comment>
<dbReference type="AlphaFoldDB" id="A0A923SCU6"/>
<dbReference type="EMBL" id="JACOQI010000091">
    <property type="protein sequence ID" value="MBC5772387.1"/>
    <property type="molecule type" value="Genomic_DNA"/>
</dbReference>
<dbReference type="Proteomes" id="UP000620327">
    <property type="component" value="Unassembled WGS sequence"/>
</dbReference>
<gene>
    <name evidence="1" type="ORF">H8Z83_19145</name>
</gene>
<evidence type="ECO:0000313" key="1">
    <source>
        <dbReference type="EMBL" id="MBC5772387.1"/>
    </source>
</evidence>
<organism evidence="1 2">
    <name type="scientific">Dysosmobacter segnis</name>
    <dbReference type="NCBI Taxonomy" id="2763042"/>
    <lineage>
        <taxon>Bacteria</taxon>
        <taxon>Bacillati</taxon>
        <taxon>Bacillota</taxon>
        <taxon>Clostridia</taxon>
        <taxon>Eubacteriales</taxon>
        <taxon>Oscillospiraceae</taxon>
        <taxon>Dysosmobacter</taxon>
    </lineage>
</organism>
<dbReference type="RefSeq" id="WP_187016483.1">
    <property type="nucleotide sequence ID" value="NZ_JACOQI010000091.1"/>
</dbReference>
<proteinExistence type="predicted"/>
<protein>
    <submittedName>
        <fullName evidence="1">Uncharacterized protein</fullName>
    </submittedName>
</protein>
<keyword evidence="2" id="KW-1185">Reference proteome</keyword>
<sequence length="115" mass="12964">MAISITRKREMNQAIVAALFDTKGQVRDISSGNMVQLTHAATYGIENHKEVMFGFMADRDICVNALRLNKTTGEVELSNDMLCPIHNTENKPLITLLKDFEDIDGNYVWGLITYI</sequence>
<reference evidence="1" key="1">
    <citation type="submission" date="2020-08" db="EMBL/GenBank/DDBJ databases">
        <title>Genome public.</title>
        <authorList>
            <person name="Liu C."/>
            <person name="Sun Q."/>
        </authorList>
    </citation>
    <scope>NUCLEOTIDE SEQUENCE</scope>
    <source>
        <strain evidence="1">BX15</strain>
    </source>
</reference>
<accession>A0A923SCU6</accession>